<keyword evidence="3" id="KW-1185">Reference proteome</keyword>
<dbReference type="Pfam" id="PF00168">
    <property type="entry name" value="C2"/>
    <property type="match status" value="1"/>
</dbReference>
<dbReference type="InParanoid" id="A0A067PU57"/>
<dbReference type="InterPro" id="IPR052981">
    <property type="entry name" value="Ingression_C2_domain"/>
</dbReference>
<sequence>MSKEPIGTLVVVVLKARNLRDKHFYKQDVYATISLEGTTKRTEVDVKGGQHPEWDQELRLQIFKNTGEKSRTLHVECFSAEERKDDNLLGSGNVDITETLQTGEFDDWVPLEEPGGGVRGDLYLEMTYYATGPPPV</sequence>
<proteinExistence type="predicted"/>
<organism evidence="2 3">
    <name type="scientific">Jaapia argillacea MUCL 33604</name>
    <dbReference type="NCBI Taxonomy" id="933084"/>
    <lineage>
        <taxon>Eukaryota</taxon>
        <taxon>Fungi</taxon>
        <taxon>Dikarya</taxon>
        <taxon>Basidiomycota</taxon>
        <taxon>Agaricomycotina</taxon>
        <taxon>Agaricomycetes</taxon>
        <taxon>Agaricomycetidae</taxon>
        <taxon>Jaapiales</taxon>
        <taxon>Jaapiaceae</taxon>
        <taxon>Jaapia</taxon>
    </lineage>
</organism>
<dbReference type="SUPFAM" id="SSF49562">
    <property type="entry name" value="C2 domain (Calcium/lipid-binding domain, CaLB)"/>
    <property type="match status" value="1"/>
</dbReference>
<feature type="non-terminal residue" evidence="2">
    <location>
        <position position="136"/>
    </location>
</feature>
<dbReference type="STRING" id="933084.A0A067PU57"/>
<evidence type="ECO:0000313" key="3">
    <source>
        <dbReference type="Proteomes" id="UP000027265"/>
    </source>
</evidence>
<protein>
    <recommendedName>
        <fullName evidence="1">C2 domain-containing protein</fullName>
    </recommendedName>
</protein>
<dbReference type="OrthoDB" id="270970at2759"/>
<evidence type="ECO:0000259" key="1">
    <source>
        <dbReference type="PROSITE" id="PS50004"/>
    </source>
</evidence>
<dbReference type="PROSITE" id="PS50004">
    <property type="entry name" value="C2"/>
    <property type="match status" value="1"/>
</dbReference>
<dbReference type="HOGENOM" id="CLU_092879_0_0_1"/>
<name>A0A067PU57_9AGAM</name>
<dbReference type="EMBL" id="KL197720">
    <property type="protein sequence ID" value="KDQ57370.1"/>
    <property type="molecule type" value="Genomic_DNA"/>
</dbReference>
<feature type="domain" description="C2" evidence="1">
    <location>
        <begin position="1"/>
        <end position="109"/>
    </location>
</feature>
<dbReference type="AlphaFoldDB" id="A0A067PU57"/>
<accession>A0A067PU57</accession>
<dbReference type="Gene3D" id="2.60.40.150">
    <property type="entry name" value="C2 domain"/>
    <property type="match status" value="1"/>
</dbReference>
<gene>
    <name evidence="2" type="ORF">JAAARDRAFT_131497</name>
</gene>
<dbReference type="PANTHER" id="PTHR47052">
    <property type="entry name" value="CONSERVED SERINE PROLINE-RICH PROTEIN (AFU_ORTHOLOGUE AFUA_2G01790)"/>
    <property type="match status" value="1"/>
</dbReference>
<evidence type="ECO:0000313" key="2">
    <source>
        <dbReference type="EMBL" id="KDQ57370.1"/>
    </source>
</evidence>
<dbReference type="Proteomes" id="UP000027265">
    <property type="component" value="Unassembled WGS sequence"/>
</dbReference>
<dbReference type="PANTHER" id="PTHR47052:SF3">
    <property type="entry name" value="INGRESSION PROTEIN 1"/>
    <property type="match status" value="1"/>
</dbReference>
<reference evidence="3" key="1">
    <citation type="journal article" date="2014" name="Proc. Natl. Acad. Sci. U.S.A.">
        <title>Extensive sampling of basidiomycete genomes demonstrates inadequacy of the white-rot/brown-rot paradigm for wood decay fungi.</title>
        <authorList>
            <person name="Riley R."/>
            <person name="Salamov A.A."/>
            <person name="Brown D.W."/>
            <person name="Nagy L.G."/>
            <person name="Floudas D."/>
            <person name="Held B.W."/>
            <person name="Levasseur A."/>
            <person name="Lombard V."/>
            <person name="Morin E."/>
            <person name="Otillar R."/>
            <person name="Lindquist E.A."/>
            <person name="Sun H."/>
            <person name="LaButti K.M."/>
            <person name="Schmutz J."/>
            <person name="Jabbour D."/>
            <person name="Luo H."/>
            <person name="Baker S.E."/>
            <person name="Pisabarro A.G."/>
            <person name="Walton J.D."/>
            <person name="Blanchette R.A."/>
            <person name="Henrissat B."/>
            <person name="Martin F."/>
            <person name="Cullen D."/>
            <person name="Hibbett D.S."/>
            <person name="Grigoriev I.V."/>
        </authorList>
    </citation>
    <scope>NUCLEOTIDE SEQUENCE [LARGE SCALE GENOMIC DNA]</scope>
    <source>
        <strain evidence="3">MUCL 33604</strain>
    </source>
</reference>
<dbReference type="SMART" id="SM00239">
    <property type="entry name" value="C2"/>
    <property type="match status" value="1"/>
</dbReference>
<dbReference type="InterPro" id="IPR035892">
    <property type="entry name" value="C2_domain_sf"/>
</dbReference>
<dbReference type="InterPro" id="IPR000008">
    <property type="entry name" value="C2_dom"/>
</dbReference>